<comment type="caution">
    <text evidence="1">The sequence shown here is derived from an EMBL/GenBank/DDBJ whole genome shotgun (WGS) entry which is preliminary data.</text>
</comment>
<dbReference type="AlphaFoldDB" id="A0A8B6E6D7"/>
<accession>A0A8B6E6D7</accession>
<gene>
    <name evidence="1" type="ORF">MGAL_10B068914</name>
</gene>
<dbReference type="OrthoDB" id="10392070at2759"/>
<organism evidence="1 2">
    <name type="scientific">Mytilus galloprovincialis</name>
    <name type="common">Mediterranean mussel</name>
    <dbReference type="NCBI Taxonomy" id="29158"/>
    <lineage>
        <taxon>Eukaryota</taxon>
        <taxon>Metazoa</taxon>
        <taxon>Spiralia</taxon>
        <taxon>Lophotrochozoa</taxon>
        <taxon>Mollusca</taxon>
        <taxon>Bivalvia</taxon>
        <taxon>Autobranchia</taxon>
        <taxon>Pteriomorphia</taxon>
        <taxon>Mytilida</taxon>
        <taxon>Mytiloidea</taxon>
        <taxon>Mytilidae</taxon>
        <taxon>Mytilinae</taxon>
        <taxon>Mytilus</taxon>
    </lineage>
</organism>
<keyword evidence="2" id="KW-1185">Reference proteome</keyword>
<name>A0A8B6E6D7_MYTGA</name>
<evidence type="ECO:0000313" key="1">
    <source>
        <dbReference type="EMBL" id="VDI30394.1"/>
    </source>
</evidence>
<sequence>MDWVYIPDIKSITSVTKRTIDVFATITESLEVKFQSKTTDCLRQQINSTMKKIMTYRQNMGFPELDKLFYLLDGMVLGVVGSHDQTASSKKSVVERVHNKIVKLVSSSNSIRPIPTFDKKTTKEYYRKVDEINKQTMTHKHIYKKLQRQKEMYLTGERKVKKYESCLNTTELSRYCNAHKLSSSQLTTTDKSIRRFQTKLNNKKQEASEIAKRYQILLTKEKTTRNTLLLLEKELLDDIQFNLVERIQSGLVCLKYILASQTNKFYELLPQIDNFDCRLAAELIIAKLSSKYQFSSPNWRGVDFLVQ</sequence>
<proteinExistence type="predicted"/>
<reference evidence="1" key="1">
    <citation type="submission" date="2018-11" db="EMBL/GenBank/DDBJ databases">
        <authorList>
            <person name="Alioto T."/>
            <person name="Alioto T."/>
        </authorList>
    </citation>
    <scope>NUCLEOTIDE SEQUENCE</scope>
</reference>
<protein>
    <submittedName>
        <fullName evidence="1">Uncharacterized protein</fullName>
    </submittedName>
</protein>
<dbReference type="Proteomes" id="UP000596742">
    <property type="component" value="Unassembled WGS sequence"/>
</dbReference>
<evidence type="ECO:0000313" key="2">
    <source>
        <dbReference type="Proteomes" id="UP000596742"/>
    </source>
</evidence>
<dbReference type="EMBL" id="UYJE01004681">
    <property type="protein sequence ID" value="VDI30394.1"/>
    <property type="molecule type" value="Genomic_DNA"/>
</dbReference>